<dbReference type="EMBL" id="CP016591">
    <property type="protein sequence ID" value="ANY18905.1"/>
    <property type="molecule type" value="Genomic_DNA"/>
</dbReference>
<dbReference type="InterPro" id="IPR019734">
    <property type="entry name" value="TPR_rpt"/>
</dbReference>
<dbReference type="AlphaFoldDB" id="A0A1B2AA26"/>
<evidence type="ECO:0000313" key="3">
    <source>
        <dbReference type="EMBL" id="ANY18905.1"/>
    </source>
</evidence>
<dbReference type="Proteomes" id="UP000092932">
    <property type="component" value="Chromosome"/>
</dbReference>
<dbReference type="Gene3D" id="1.25.40.10">
    <property type="entry name" value="Tetratricopeptide repeat domain"/>
    <property type="match status" value="1"/>
</dbReference>
<feature type="region of interest" description="Disordered" evidence="1">
    <location>
        <begin position="21"/>
        <end position="44"/>
    </location>
</feature>
<proteinExistence type="predicted"/>
<dbReference type="RefSeq" id="WP_067675533.1">
    <property type="nucleotide sequence ID" value="NZ_CP016591.1"/>
</dbReference>
<organism evidence="3 4">
    <name type="scientific">Tsuneonella dongtanensis</name>
    <dbReference type="NCBI Taxonomy" id="692370"/>
    <lineage>
        <taxon>Bacteria</taxon>
        <taxon>Pseudomonadati</taxon>
        <taxon>Pseudomonadota</taxon>
        <taxon>Alphaproteobacteria</taxon>
        <taxon>Sphingomonadales</taxon>
        <taxon>Erythrobacteraceae</taxon>
        <taxon>Tsuneonella</taxon>
    </lineage>
</organism>
<evidence type="ECO:0000256" key="2">
    <source>
        <dbReference type="SAM" id="SignalP"/>
    </source>
</evidence>
<keyword evidence="4" id="KW-1185">Reference proteome</keyword>
<dbReference type="Pfam" id="PF13432">
    <property type="entry name" value="TPR_16"/>
    <property type="match status" value="1"/>
</dbReference>
<evidence type="ECO:0000313" key="4">
    <source>
        <dbReference type="Proteomes" id="UP000092932"/>
    </source>
</evidence>
<dbReference type="KEGG" id="ado:A6F68_00370"/>
<evidence type="ECO:0000256" key="1">
    <source>
        <dbReference type="SAM" id="MobiDB-lite"/>
    </source>
</evidence>
<dbReference type="InterPro" id="IPR011990">
    <property type="entry name" value="TPR-like_helical_dom_sf"/>
</dbReference>
<dbReference type="SMART" id="SM00028">
    <property type="entry name" value="TPR"/>
    <property type="match status" value="3"/>
</dbReference>
<keyword evidence="2" id="KW-0732">Signal</keyword>
<sequence length="277" mass="28834">MIATLALLPLALMQVGPAPTTSPITAVPPELQNRPPRNGVRTAPMLDRDANRPAIELCLDTARTEPARARSFAAEWVSRTAGLQRATGHHCLGVAAGNLGDWSAAADAFLAAREEATDPQFRARMGALAGSALLSQGKTGEALNILDAARDEATGDAFLGGSVAQDRAAALVALDRLPEASDALAEARRLVPDDPHAWLLSATLARRLNQLDAAQAHIERAAVLDPRDPAIGLEAGVIAALGGRTDAARRSFESVVATAPESPQAATARTYLGQLGE</sequence>
<reference evidence="3 4" key="1">
    <citation type="submission" date="2016-07" db="EMBL/GenBank/DDBJ databases">
        <title>Complete genome sequence of Altererythrobacter dongtanensis KCTC 22672, a type strain with esterase isolated from tidal flat.</title>
        <authorList>
            <person name="Cheng H."/>
            <person name="Wu Y.-H."/>
            <person name="Zhou P."/>
            <person name="Huo Y.-Y."/>
            <person name="Wang C.-S."/>
            <person name="Xu X.-W."/>
        </authorList>
    </citation>
    <scope>NUCLEOTIDE SEQUENCE [LARGE SCALE GENOMIC DNA]</scope>
    <source>
        <strain evidence="3 4">KCTC 22672</strain>
    </source>
</reference>
<dbReference type="STRING" id="692370.A6F68_00370"/>
<dbReference type="OrthoDB" id="7566477at2"/>
<dbReference type="SUPFAM" id="SSF48452">
    <property type="entry name" value="TPR-like"/>
    <property type="match status" value="1"/>
</dbReference>
<name>A0A1B2AA26_9SPHN</name>
<gene>
    <name evidence="3" type="ORF">A6F68_00370</name>
</gene>
<accession>A0A1B2AA26</accession>
<feature type="signal peptide" evidence="2">
    <location>
        <begin position="1"/>
        <end position="18"/>
    </location>
</feature>
<protein>
    <submittedName>
        <fullName evidence="3">Tetratricopeptide repeat protein</fullName>
    </submittedName>
</protein>
<feature type="chain" id="PRO_5008533941" evidence="2">
    <location>
        <begin position="19"/>
        <end position="277"/>
    </location>
</feature>